<name>A0A1N6I4F2_9MICO</name>
<reference evidence="2" key="1">
    <citation type="submission" date="2016-11" db="EMBL/GenBank/DDBJ databases">
        <authorList>
            <person name="Varghese N."/>
            <person name="Submissions S."/>
        </authorList>
    </citation>
    <scope>NUCLEOTIDE SEQUENCE [LARGE SCALE GENOMIC DNA]</scope>
    <source>
        <strain evidence="2">DSM 8595</strain>
    </source>
</reference>
<accession>A0A1N6I4F2</accession>
<sequence>MPVTAEFWGRLASGGRIGCPTVETEQDSAARIALAHHMSGHDGQKVVIVPSEELVVVRMGFTPAADDEPSEVQLVADAIAALG</sequence>
<dbReference type="InterPro" id="IPR012338">
    <property type="entry name" value="Beta-lactam/transpept-like"/>
</dbReference>
<protein>
    <submittedName>
        <fullName evidence="1">Uncharacterized protein</fullName>
    </submittedName>
</protein>
<evidence type="ECO:0000313" key="1">
    <source>
        <dbReference type="EMBL" id="SIO26910.1"/>
    </source>
</evidence>
<keyword evidence="2" id="KW-1185">Reference proteome</keyword>
<dbReference type="Proteomes" id="UP000184699">
    <property type="component" value="Unassembled WGS sequence"/>
</dbReference>
<evidence type="ECO:0000313" key="2">
    <source>
        <dbReference type="Proteomes" id="UP000184699"/>
    </source>
</evidence>
<dbReference type="AlphaFoldDB" id="A0A1N6I4F2"/>
<dbReference type="Gene3D" id="3.40.710.10">
    <property type="entry name" value="DD-peptidase/beta-lactamase superfamily"/>
    <property type="match status" value="1"/>
</dbReference>
<dbReference type="STRING" id="232089.SAMN05443544_3667"/>
<dbReference type="EMBL" id="FSRJ01000005">
    <property type="protein sequence ID" value="SIO26910.1"/>
    <property type="molecule type" value="Genomic_DNA"/>
</dbReference>
<proteinExistence type="predicted"/>
<organism evidence="1 2">
    <name type="scientific">Agromyces cerinus subsp. cerinus</name>
    <dbReference type="NCBI Taxonomy" id="232089"/>
    <lineage>
        <taxon>Bacteria</taxon>
        <taxon>Bacillati</taxon>
        <taxon>Actinomycetota</taxon>
        <taxon>Actinomycetes</taxon>
        <taxon>Micrococcales</taxon>
        <taxon>Microbacteriaceae</taxon>
        <taxon>Agromyces</taxon>
    </lineage>
</organism>
<gene>
    <name evidence="1" type="ORF">SAMN05443544_3667</name>
</gene>